<accession>A0A5B7GXI8</accession>
<comment type="caution">
    <text evidence="1">The sequence shown here is derived from an EMBL/GenBank/DDBJ whole genome shotgun (WGS) entry which is preliminary data.</text>
</comment>
<dbReference type="Proteomes" id="UP000324222">
    <property type="component" value="Unassembled WGS sequence"/>
</dbReference>
<proteinExistence type="predicted"/>
<evidence type="ECO:0000313" key="2">
    <source>
        <dbReference type="Proteomes" id="UP000324222"/>
    </source>
</evidence>
<dbReference type="EMBL" id="VSRR010020927">
    <property type="protein sequence ID" value="MPC63532.1"/>
    <property type="molecule type" value="Genomic_DNA"/>
</dbReference>
<gene>
    <name evidence="1" type="ORF">E2C01_057629</name>
</gene>
<reference evidence="1 2" key="1">
    <citation type="submission" date="2019-05" db="EMBL/GenBank/DDBJ databases">
        <title>Another draft genome of Portunus trituberculatus and its Hox gene families provides insights of decapod evolution.</title>
        <authorList>
            <person name="Jeong J.-H."/>
            <person name="Song I."/>
            <person name="Kim S."/>
            <person name="Choi T."/>
            <person name="Kim D."/>
            <person name="Ryu S."/>
            <person name="Kim W."/>
        </authorList>
    </citation>
    <scope>NUCLEOTIDE SEQUENCE [LARGE SCALE GENOMIC DNA]</scope>
    <source>
        <tissue evidence="1">Muscle</tissue>
    </source>
</reference>
<sequence length="38" mass="4128">MGPQSADTAPQTTDNLPELYHFVANFYGTAKNITGRNS</sequence>
<organism evidence="1 2">
    <name type="scientific">Portunus trituberculatus</name>
    <name type="common">Swimming crab</name>
    <name type="synonym">Neptunus trituberculatus</name>
    <dbReference type="NCBI Taxonomy" id="210409"/>
    <lineage>
        <taxon>Eukaryota</taxon>
        <taxon>Metazoa</taxon>
        <taxon>Ecdysozoa</taxon>
        <taxon>Arthropoda</taxon>
        <taxon>Crustacea</taxon>
        <taxon>Multicrustacea</taxon>
        <taxon>Malacostraca</taxon>
        <taxon>Eumalacostraca</taxon>
        <taxon>Eucarida</taxon>
        <taxon>Decapoda</taxon>
        <taxon>Pleocyemata</taxon>
        <taxon>Brachyura</taxon>
        <taxon>Eubrachyura</taxon>
        <taxon>Portunoidea</taxon>
        <taxon>Portunidae</taxon>
        <taxon>Portuninae</taxon>
        <taxon>Portunus</taxon>
    </lineage>
</organism>
<dbReference type="AlphaFoldDB" id="A0A5B7GXI8"/>
<name>A0A5B7GXI8_PORTR</name>
<keyword evidence="2" id="KW-1185">Reference proteome</keyword>
<protein>
    <submittedName>
        <fullName evidence="1">Uncharacterized protein</fullName>
    </submittedName>
</protein>
<evidence type="ECO:0000313" key="1">
    <source>
        <dbReference type="EMBL" id="MPC63532.1"/>
    </source>
</evidence>